<gene>
    <name evidence="2" type="ORF">R1flu_008276</name>
</gene>
<feature type="region of interest" description="Disordered" evidence="1">
    <location>
        <begin position="152"/>
        <end position="173"/>
    </location>
</feature>
<evidence type="ECO:0000313" key="3">
    <source>
        <dbReference type="Proteomes" id="UP001605036"/>
    </source>
</evidence>
<dbReference type="EMBL" id="JBHFFA010000005">
    <property type="protein sequence ID" value="KAL2624031.1"/>
    <property type="molecule type" value="Genomic_DNA"/>
</dbReference>
<proteinExistence type="predicted"/>
<reference evidence="2 3" key="1">
    <citation type="submission" date="2024-09" db="EMBL/GenBank/DDBJ databases">
        <title>Chromosome-scale assembly of Riccia fluitans.</title>
        <authorList>
            <person name="Paukszto L."/>
            <person name="Sawicki J."/>
            <person name="Karawczyk K."/>
            <person name="Piernik-Szablinska J."/>
            <person name="Szczecinska M."/>
            <person name="Mazdziarz M."/>
        </authorList>
    </citation>
    <scope>NUCLEOTIDE SEQUENCE [LARGE SCALE GENOMIC DNA]</scope>
    <source>
        <strain evidence="2">Rf_01</strain>
        <tissue evidence="2">Aerial parts of the thallus</tissue>
    </source>
</reference>
<evidence type="ECO:0000256" key="1">
    <source>
        <dbReference type="SAM" id="MobiDB-lite"/>
    </source>
</evidence>
<sequence>MQWQDVLLPPKSPERKKTGAKQPYRAPISLVPPQVEENGGQRTALNQEDQPDLGTFMTDEEINQMYPNLALGRDGGSLNVLVDMASTALECTPKELEKVWTSSGVADLLAEYEQVLLSLTDAQELHQQLQVKNLALTEELRKRKVKEFRQQFTSTNAPSRLVPSKGWPGSSEK</sequence>
<name>A0ABD1YBK6_9MARC</name>
<dbReference type="AlphaFoldDB" id="A0ABD1YBK6"/>
<protein>
    <submittedName>
        <fullName evidence="2">Uncharacterized protein</fullName>
    </submittedName>
</protein>
<evidence type="ECO:0000313" key="2">
    <source>
        <dbReference type="EMBL" id="KAL2624031.1"/>
    </source>
</evidence>
<feature type="region of interest" description="Disordered" evidence="1">
    <location>
        <begin position="1"/>
        <end position="51"/>
    </location>
</feature>
<dbReference type="Proteomes" id="UP001605036">
    <property type="component" value="Unassembled WGS sequence"/>
</dbReference>
<keyword evidence="3" id="KW-1185">Reference proteome</keyword>
<comment type="caution">
    <text evidence="2">The sequence shown here is derived from an EMBL/GenBank/DDBJ whole genome shotgun (WGS) entry which is preliminary data.</text>
</comment>
<organism evidence="2 3">
    <name type="scientific">Riccia fluitans</name>
    <dbReference type="NCBI Taxonomy" id="41844"/>
    <lineage>
        <taxon>Eukaryota</taxon>
        <taxon>Viridiplantae</taxon>
        <taxon>Streptophyta</taxon>
        <taxon>Embryophyta</taxon>
        <taxon>Marchantiophyta</taxon>
        <taxon>Marchantiopsida</taxon>
        <taxon>Marchantiidae</taxon>
        <taxon>Marchantiales</taxon>
        <taxon>Ricciaceae</taxon>
        <taxon>Riccia</taxon>
    </lineage>
</organism>
<accession>A0ABD1YBK6</accession>